<organism evidence="1 2">
    <name type="scientific">Boeremia exigua</name>
    <dbReference type="NCBI Taxonomy" id="749465"/>
    <lineage>
        <taxon>Eukaryota</taxon>
        <taxon>Fungi</taxon>
        <taxon>Dikarya</taxon>
        <taxon>Ascomycota</taxon>
        <taxon>Pezizomycotina</taxon>
        <taxon>Dothideomycetes</taxon>
        <taxon>Pleosporomycetidae</taxon>
        <taxon>Pleosporales</taxon>
        <taxon>Pleosporineae</taxon>
        <taxon>Didymellaceae</taxon>
        <taxon>Boeremia</taxon>
    </lineage>
</organism>
<dbReference type="Proteomes" id="UP001153331">
    <property type="component" value="Unassembled WGS sequence"/>
</dbReference>
<evidence type="ECO:0000313" key="2">
    <source>
        <dbReference type="Proteomes" id="UP001153331"/>
    </source>
</evidence>
<proteinExistence type="predicted"/>
<accession>A0ACC2IUU7</accession>
<gene>
    <name evidence="1" type="ORF">OPT61_g212</name>
</gene>
<protein>
    <submittedName>
        <fullName evidence="1">Uncharacterized protein</fullName>
    </submittedName>
</protein>
<comment type="caution">
    <text evidence="1">The sequence shown here is derived from an EMBL/GenBank/DDBJ whole genome shotgun (WGS) entry which is preliminary data.</text>
</comment>
<keyword evidence="2" id="KW-1185">Reference proteome</keyword>
<sequence>MHFFYCLQFVLQIIINASATVIPRDTIDPDNPEASDPKQFPTRFNRPPRPDNPYKFGLATAPDSCTDFQRPSPGCIKDLQAQPGGAVAFSGGELKWEKDHQYNFKRAIDFLAKKSFDIIVSCKDAKNNCSLKRDGKAVGGYAWTYHGWFGYKYQYIVMCDPFFQTDDLMYKINQVEDALLNGDSKMARRADWQKNSGQIFLHEMMHLEAVGQPHINDERVQGDENGPWAYGANKTHMLARRNLNMGGGATRASTNADSYAWLANSKYFYELTGYWPQPPNWKGDDMKGLDAPNTEAMTINLGVINAFTSDDEFTQRLNSILGDSDSSYSGPTTGRALSIAMITQINSHSGGMSSNNEWHFYGTSAGHAVGCDWDSDQVQSINSQGPSDIKLPSSIDPRNPPWPGGEYKLTIDGAECIYKCDGLNPGRLFCPTKEIACRENPQKSGSEGLLKCNSYTFFHPVVYCDF</sequence>
<evidence type="ECO:0000313" key="1">
    <source>
        <dbReference type="EMBL" id="KAJ8118877.1"/>
    </source>
</evidence>
<dbReference type="EMBL" id="JAPHNI010000007">
    <property type="protein sequence ID" value="KAJ8118877.1"/>
    <property type="molecule type" value="Genomic_DNA"/>
</dbReference>
<reference evidence="1" key="1">
    <citation type="submission" date="2022-11" db="EMBL/GenBank/DDBJ databases">
        <title>Genome Sequence of Boeremia exigua.</title>
        <authorList>
            <person name="Buettner E."/>
        </authorList>
    </citation>
    <scope>NUCLEOTIDE SEQUENCE</scope>
    <source>
        <strain evidence="1">CU02</strain>
    </source>
</reference>
<name>A0ACC2IUU7_9PLEO</name>